<gene>
    <name evidence="1" type="ORF">PSET11_01773</name>
</gene>
<dbReference type="Gene3D" id="2.40.30.100">
    <property type="entry name" value="AF2212/PG0164-like"/>
    <property type="match status" value="1"/>
</dbReference>
<dbReference type="AlphaFoldDB" id="A0A3P5X5Q2"/>
<evidence type="ECO:0000313" key="2">
    <source>
        <dbReference type="Proteomes" id="UP000280861"/>
    </source>
</evidence>
<evidence type="ECO:0008006" key="3">
    <source>
        <dbReference type="Google" id="ProtNLM"/>
    </source>
</evidence>
<dbReference type="InterPro" id="IPR015018">
    <property type="entry name" value="DUF1905"/>
</dbReference>
<name>A0A3P5X5Q2_9MICC</name>
<accession>A0A3P5X5Q2</accession>
<dbReference type="InterPro" id="IPR037079">
    <property type="entry name" value="AF2212/PG0164-like_sf"/>
</dbReference>
<protein>
    <recommendedName>
        <fullName evidence="3">DUF1905 domain-containing protein</fullName>
    </recommendedName>
</protein>
<dbReference type="Proteomes" id="UP000280861">
    <property type="component" value="Unassembled WGS sequence"/>
</dbReference>
<dbReference type="Pfam" id="PF08922">
    <property type="entry name" value="DUF1905"/>
    <property type="match status" value="1"/>
</dbReference>
<dbReference type="SUPFAM" id="SSF141694">
    <property type="entry name" value="AF2212/PG0164-like"/>
    <property type="match status" value="1"/>
</dbReference>
<dbReference type="EMBL" id="UXAU01000024">
    <property type="protein sequence ID" value="VDC26371.1"/>
    <property type="molecule type" value="Genomic_DNA"/>
</dbReference>
<proteinExistence type="predicted"/>
<keyword evidence="2" id="KW-1185">Reference proteome</keyword>
<dbReference type="OrthoDB" id="2604865at2"/>
<sequence>MKFTTVIVGSGNKTGIEVPEHVVEALAAGKRPPVVVTLNGASYRSSIAVMSGQYLIGLSAANRELTCARAGDSVEVDVVVDTEPRIVEVPADLAAALAADPVASSAYAALNYSNQRRLVEPISLVKTAETRARRIAKIVADLNPS</sequence>
<reference evidence="1 2" key="1">
    <citation type="submission" date="2018-11" db="EMBL/GenBank/DDBJ databases">
        <authorList>
            <person name="Criscuolo A."/>
        </authorList>
    </citation>
    <scope>NUCLEOTIDE SEQUENCE [LARGE SCALE GENOMIC DNA]</scope>
    <source>
        <strain evidence="1">AT11b</strain>
    </source>
</reference>
<organism evidence="1 2">
    <name type="scientific">Arthrobacter ulcerisalmonis</name>
    <dbReference type="NCBI Taxonomy" id="2483813"/>
    <lineage>
        <taxon>Bacteria</taxon>
        <taxon>Bacillati</taxon>
        <taxon>Actinomycetota</taxon>
        <taxon>Actinomycetes</taxon>
        <taxon>Micrococcales</taxon>
        <taxon>Micrococcaceae</taxon>
        <taxon>Arthrobacter</taxon>
    </lineage>
</organism>
<dbReference type="RefSeq" id="WP_124091707.1">
    <property type="nucleotide sequence ID" value="NZ_CBCRYA010000029.1"/>
</dbReference>
<evidence type="ECO:0000313" key="1">
    <source>
        <dbReference type="EMBL" id="VDC26371.1"/>
    </source>
</evidence>
<dbReference type="Pfam" id="PF13376">
    <property type="entry name" value="OmdA"/>
    <property type="match status" value="1"/>
</dbReference>